<keyword evidence="5" id="KW-1185">Reference proteome</keyword>
<dbReference type="OMA" id="CVEGPFW"/>
<dbReference type="HOGENOM" id="CLU_006065_0_0_1"/>
<dbReference type="FunFam" id="3.30.830.10:FF:000031">
    <property type="entry name" value="Putative zinc metalloprotease"/>
    <property type="match status" value="1"/>
</dbReference>
<dbReference type="GeneID" id="25029345"/>
<dbReference type="EMBL" id="KE503207">
    <property type="protein sequence ID" value="EPX72598.1"/>
    <property type="molecule type" value="Genomic_DNA"/>
</dbReference>
<dbReference type="PANTHER" id="PTHR43016:SF16">
    <property type="entry name" value="METALLOPROTEASE, PUTATIVE (AFU_ORTHOLOGUE AFUA_4G07610)-RELATED"/>
    <property type="match status" value="1"/>
</dbReference>
<dbReference type="AlphaFoldDB" id="S9PYV2"/>
<evidence type="ECO:0000259" key="2">
    <source>
        <dbReference type="Pfam" id="PF00675"/>
    </source>
</evidence>
<accession>S9PYV2</accession>
<dbReference type="SUPFAM" id="SSF63411">
    <property type="entry name" value="LuxS/MPP-like metallohydrolase"/>
    <property type="match status" value="4"/>
</dbReference>
<dbReference type="InterPro" id="IPR011249">
    <property type="entry name" value="Metalloenz_LuxS/M16"/>
</dbReference>
<feature type="domain" description="Peptidase M16 N-terminal" evidence="2">
    <location>
        <begin position="53"/>
        <end position="142"/>
    </location>
</feature>
<dbReference type="Pfam" id="PF05193">
    <property type="entry name" value="Peptidase_M16_C"/>
    <property type="match status" value="2"/>
</dbReference>
<feature type="domain" description="Peptidase M16 C-terminal" evidence="3">
    <location>
        <begin position="195"/>
        <end position="368"/>
    </location>
</feature>
<sequence length="1047" mass="118703">MISKRPELEFRQIASERLLSYEVKKWINDVTGFTVACVNTPTTRVNGSFVVATEAHDNSGCPHTLEHLCFMGSKKYPMNGILTNFAGRACGDINAYTDVDCTVYELSSAEEDGFLRLLPVFADHVLFPLLSEDAFCTEVYHINQFGEESGVVYSEMQDSQTSEVDVMFDCIRTNQYPPSSGYFYETGGHPDELRKLSIQQIRDYHKSMYVPSNICLVVAGSINEERLLETSSSIVRDIIENDLKTPEGWVRPWSQKDGNGQIPKSLVKSVNFSSEDESTGSLSIAWNGPTLLDQFKIFAIQTICDFLSESAVSPLKQAFVEIEDPFCSFIYFYVFPKDPCSIQLFLDSIPVEKIDGLVEKVISLLSNLQTIDMKRLHDYLDTQKNQYLTALEVTPRLLFTKILTLDHVYGSRDGSDISKFMESLSYNEELKKWTEKNWVNLIRSTFIENNSISVLALPSYEMAERVKQETNKTLSDRVNTLGKEGLETIKHKLDSAKAMNEQKLPSHLVSSFKITHPSQIHFYNSTTAKTKWSGQAFENDVQKYVDSDEKNLPLYVQFDHIDSSFVTIVTYFDTANIPPALKQYLSVFAKYILAAPAELENLGIISHEEVVKRLERDTVLFDASLLFDKPSCSYSYYETKRELFYLECRVTRENYQKGIYWIGTLLTATLWDKNRLLSVINQLLADIPYQKRDAECVLPSYIDIRLYNEYSLKSSLNTLTQEKVLRELRQKLINNPAEVFSFFDDLRKHLLQSMCPRVHVVGNILQTANAASSWTNFVTQILRKKAPGSQIPTSFSRLYLQEDEFKSHSSLTVIPMPSNESSDLVVAIPGIKDWNDPDLPIVVLIANYLGLMDGPFWNRIRGSGLAYGFNMGIDIDGGLLFYSILTSSDVYRAWSSSKDLLKSIISGKVSVNNFDLESAKCMAYSTVSELENNAFYSAKNSFTLLSIKNLTKDWDRIFLDRIAAVTINEFMESLKKYCLPFFSPKNNLAVLTSSLSRLDQTVSEFQSEGFDVSVKSIHEIQGLEPSSDEESESDEDGETASEASEEE</sequence>
<evidence type="ECO:0000313" key="5">
    <source>
        <dbReference type="Proteomes" id="UP000016088"/>
    </source>
</evidence>
<dbReference type="PANTHER" id="PTHR43016">
    <property type="entry name" value="PRESEQUENCE PROTEASE"/>
    <property type="match status" value="1"/>
</dbReference>
<reference evidence="4 5" key="1">
    <citation type="journal article" date="2011" name="Science">
        <title>Comparative functional genomics of the fission yeasts.</title>
        <authorList>
            <person name="Rhind N."/>
            <person name="Chen Z."/>
            <person name="Yassour M."/>
            <person name="Thompson D.A."/>
            <person name="Haas B.J."/>
            <person name="Habib N."/>
            <person name="Wapinski I."/>
            <person name="Roy S."/>
            <person name="Lin M.F."/>
            <person name="Heiman D.I."/>
            <person name="Young S.K."/>
            <person name="Furuya K."/>
            <person name="Guo Y."/>
            <person name="Pidoux A."/>
            <person name="Chen H.M."/>
            <person name="Robbertse B."/>
            <person name="Goldberg J.M."/>
            <person name="Aoki K."/>
            <person name="Bayne E.H."/>
            <person name="Berlin A.M."/>
            <person name="Desjardins C.A."/>
            <person name="Dobbs E."/>
            <person name="Dukaj L."/>
            <person name="Fan L."/>
            <person name="FitzGerald M.G."/>
            <person name="French C."/>
            <person name="Gujja S."/>
            <person name="Hansen K."/>
            <person name="Keifenheim D."/>
            <person name="Levin J.Z."/>
            <person name="Mosher R.A."/>
            <person name="Mueller C.A."/>
            <person name="Pfiffner J."/>
            <person name="Priest M."/>
            <person name="Russ C."/>
            <person name="Smialowska A."/>
            <person name="Swoboda P."/>
            <person name="Sykes S.M."/>
            <person name="Vaughn M."/>
            <person name="Vengrova S."/>
            <person name="Yoder R."/>
            <person name="Zeng Q."/>
            <person name="Allshire R."/>
            <person name="Baulcombe D."/>
            <person name="Birren B.W."/>
            <person name="Brown W."/>
            <person name="Ekwall K."/>
            <person name="Kellis M."/>
            <person name="Leatherwood J."/>
            <person name="Levin H."/>
            <person name="Margalit H."/>
            <person name="Martienssen R."/>
            <person name="Nieduszynski C.A."/>
            <person name="Spatafora J.W."/>
            <person name="Friedman N."/>
            <person name="Dalgaard J.Z."/>
            <person name="Baumann P."/>
            <person name="Niki H."/>
            <person name="Regev A."/>
            <person name="Nusbaum C."/>
        </authorList>
    </citation>
    <scope>NUCLEOTIDE SEQUENCE [LARGE SCALE GENOMIC DNA]</scope>
    <source>
        <strain evidence="5">yFS286</strain>
    </source>
</reference>
<dbReference type="Proteomes" id="UP000016088">
    <property type="component" value="Unassembled WGS sequence"/>
</dbReference>
<dbReference type="FunFam" id="3.30.830.10:FF:000015">
    <property type="entry name" value="Putative zinc metalloprotease"/>
    <property type="match status" value="1"/>
</dbReference>
<evidence type="ECO:0000256" key="1">
    <source>
        <dbReference type="SAM" id="MobiDB-lite"/>
    </source>
</evidence>
<feature type="domain" description="Peptidase M16 C-terminal" evidence="3">
    <location>
        <begin position="801"/>
        <end position="915"/>
    </location>
</feature>
<dbReference type="InterPro" id="IPR011765">
    <property type="entry name" value="Pept_M16_N"/>
</dbReference>
<gene>
    <name evidence="4" type="ORF">SOCG_00361</name>
</gene>
<dbReference type="VEuPathDB" id="FungiDB:SOCG_00361"/>
<dbReference type="Gene3D" id="3.30.830.10">
    <property type="entry name" value="Metalloenzyme, LuxS/M16 peptidase-like"/>
    <property type="match status" value="4"/>
</dbReference>
<feature type="region of interest" description="Disordered" evidence="1">
    <location>
        <begin position="1021"/>
        <end position="1047"/>
    </location>
</feature>
<dbReference type="GO" id="GO:0046872">
    <property type="term" value="F:metal ion binding"/>
    <property type="evidence" value="ECO:0007669"/>
    <property type="project" value="InterPro"/>
</dbReference>
<dbReference type="OrthoDB" id="4953at2759"/>
<evidence type="ECO:0000259" key="3">
    <source>
        <dbReference type="Pfam" id="PF05193"/>
    </source>
</evidence>
<dbReference type="eggNOG" id="KOG0961">
    <property type="taxonomic scope" value="Eukaryota"/>
</dbReference>
<proteinExistence type="predicted"/>
<dbReference type="InterPro" id="IPR007863">
    <property type="entry name" value="Peptidase_M16_C"/>
</dbReference>
<dbReference type="Pfam" id="PF00675">
    <property type="entry name" value="Peptidase_M16"/>
    <property type="match status" value="1"/>
</dbReference>
<feature type="compositionally biased region" description="Acidic residues" evidence="1">
    <location>
        <begin position="1026"/>
        <end position="1047"/>
    </location>
</feature>
<evidence type="ECO:0000313" key="4">
    <source>
        <dbReference type="EMBL" id="EPX72598.1"/>
    </source>
</evidence>
<name>S9PYV2_SCHOY</name>
<protein>
    <submittedName>
        <fullName evidence="4">Metallopeptidase</fullName>
    </submittedName>
</protein>
<organism evidence="4 5">
    <name type="scientific">Schizosaccharomyces octosporus (strain yFS286)</name>
    <name type="common">Fission yeast</name>
    <name type="synonym">Octosporomyces octosporus</name>
    <dbReference type="NCBI Taxonomy" id="483514"/>
    <lineage>
        <taxon>Eukaryota</taxon>
        <taxon>Fungi</taxon>
        <taxon>Dikarya</taxon>
        <taxon>Ascomycota</taxon>
        <taxon>Taphrinomycotina</taxon>
        <taxon>Schizosaccharomycetes</taxon>
        <taxon>Schizosaccharomycetales</taxon>
        <taxon>Schizosaccharomycetaceae</taxon>
        <taxon>Schizosaccharomyces</taxon>
    </lineage>
</organism>
<dbReference type="RefSeq" id="XP_013018235.1">
    <property type="nucleotide sequence ID" value="XM_013162781.1"/>
</dbReference>